<dbReference type="Proteomes" id="UP001204579">
    <property type="component" value="Unassembled WGS sequence"/>
</dbReference>
<dbReference type="RefSeq" id="WP_018710965.1">
    <property type="nucleotide sequence ID" value="NZ_CAUCAW010000009.1"/>
</dbReference>
<evidence type="ECO:0000313" key="2">
    <source>
        <dbReference type="Proteomes" id="UP001204579"/>
    </source>
</evidence>
<evidence type="ECO:0000313" key="1">
    <source>
        <dbReference type="EMBL" id="MCR8872794.1"/>
    </source>
</evidence>
<name>A0AAW5N5Y0_9BACT</name>
<dbReference type="GeneID" id="82443407"/>
<reference evidence="1 2" key="1">
    <citation type="submission" date="2022-08" db="EMBL/GenBank/DDBJ databases">
        <authorList>
            <person name="Zeman M."/>
            <person name="Kubasova T."/>
        </authorList>
    </citation>
    <scope>NUCLEOTIDE SEQUENCE [LARGE SCALE GENOMIC DNA]</scope>
    <source>
        <strain evidence="1 2">ET62</strain>
    </source>
</reference>
<protein>
    <submittedName>
        <fullName evidence="1">Uncharacterized protein</fullName>
    </submittedName>
</protein>
<dbReference type="InterPro" id="IPR058093">
    <property type="entry name" value="LA_2272-like"/>
</dbReference>
<keyword evidence="2" id="KW-1185">Reference proteome</keyword>
<gene>
    <name evidence="1" type="ORF">NW209_01955</name>
</gene>
<dbReference type="NCBIfam" id="NF047436">
    <property type="entry name" value="LA_2272_repeat"/>
    <property type="match status" value="1"/>
</dbReference>
<proteinExistence type="predicted"/>
<organism evidence="1 2">
    <name type="scientific">Phocaeicola barnesiae</name>
    <dbReference type="NCBI Taxonomy" id="376804"/>
    <lineage>
        <taxon>Bacteria</taxon>
        <taxon>Pseudomonadati</taxon>
        <taxon>Bacteroidota</taxon>
        <taxon>Bacteroidia</taxon>
        <taxon>Bacteroidales</taxon>
        <taxon>Bacteroidaceae</taxon>
        <taxon>Phocaeicola</taxon>
    </lineage>
</organism>
<dbReference type="EMBL" id="JANRHJ010000002">
    <property type="protein sequence ID" value="MCR8872794.1"/>
    <property type="molecule type" value="Genomic_DNA"/>
</dbReference>
<dbReference type="AlphaFoldDB" id="A0AAW5N5Y0"/>
<dbReference type="PROSITE" id="PS51257">
    <property type="entry name" value="PROKAR_LIPOPROTEIN"/>
    <property type="match status" value="1"/>
</dbReference>
<sequence>MKLNVQTMAWFLLGGCLAGISPLQAQKQIGLKKGPNISLNITNPHKDPKRTYLNIGLLSHFPQLNGVGINVISSTVQGNANGFQLSGITNISGLNASGVIISSIANVSGKNLNGVALSGLMNIGGKRVNGIQLSALGNVGGASLNGVSVSGLINLSGKNAAGFHLAGLANINRNNYQGIAIGGLMNACGEDSKGVQVTSLLNVAGKSSKGVQLAGLGNVSVTNQGLQLACANYSEKNKGLQLGVANFSNEGKKGLQIGIVNISADSTAHQWGVINLKPKTRTQLLISGGNANKANLSVRFKNKYTYTQLGAGAYYLDTNKDFSFSGFYRAGLYISLTSRLTLNGDVGYYHIETLDNKHAGIPARMYAIEPRISLEYQVLKRLGIFAAGGYNWTRTYQGNKFENKGVFEAGLVLF</sequence>
<accession>A0AAW5N5Y0</accession>
<comment type="caution">
    <text evidence="1">The sequence shown here is derived from an EMBL/GenBank/DDBJ whole genome shotgun (WGS) entry which is preliminary data.</text>
</comment>